<evidence type="ECO:0000313" key="5">
    <source>
        <dbReference type="Proteomes" id="UP000583101"/>
    </source>
</evidence>
<evidence type="ECO:0000313" key="4">
    <source>
        <dbReference type="Proteomes" id="UP000297248"/>
    </source>
</evidence>
<evidence type="ECO:0000313" key="3">
    <source>
        <dbReference type="EMBL" id="TEW69323.1"/>
    </source>
</evidence>
<reference evidence="2 5" key="3">
    <citation type="submission" date="2020-08" db="EMBL/GenBank/DDBJ databases">
        <title>Genomic Encyclopedia of Type Strains, Phase IV (KMG-IV): sequencing the most valuable type-strain genomes for metagenomic binning, comparative biology and taxonomic classification.</title>
        <authorList>
            <person name="Goeker M."/>
        </authorList>
    </citation>
    <scope>NUCLEOTIDE SEQUENCE [LARGE SCALE GENOMIC DNA]</scope>
    <source>
        <strain evidence="2 5">DSM 100995</strain>
    </source>
</reference>
<accession>A0A4Y8AJZ1</accession>
<dbReference type="OrthoDB" id="1100725at2"/>
<gene>
    <name evidence="3" type="ORF">E2R65_03915</name>
    <name evidence="2" type="ORF">GGR35_000206</name>
</gene>
<dbReference type="RefSeq" id="WP_134335157.1">
    <property type="nucleotide sequence ID" value="NZ_BMCZ01000007.1"/>
</dbReference>
<dbReference type="Proteomes" id="UP000297248">
    <property type="component" value="Unassembled WGS sequence"/>
</dbReference>
<sequence>MKQQEVFRKTGEILKELSDQYQDLKNTADNLNDLELELFIANAHFLIDHAEILRKLNLQRAQLQHTLPPHVEEKKLELPKPAEPRPEPARLVAEEKKFDLLKPAELRPQNLKPLTEEVKKPNNTGEPKYFEPLVQQAKPVIERTPFKPAPPKPIKIDITPVADEQPSPQIDLSTGTGSDSYSFERQEPEIIKHKLILDEADDWGDEEDAPEARAAAPENKAGNNPVVTMENILDGEIINTDDETQEPNIVPANPEPVIDNTPKVKADEPVKEEKVLTLNQRMSAQLRGSLNTHTEPAEAPIKDMKAAISLNDKMLFVKDLFNGYSLAYSEAIEIVNRFTNFEEADRFLKTNYVTKNNWEGKKATMDKFYALLKRRYA</sequence>
<dbReference type="EMBL" id="SNQG01000001">
    <property type="protein sequence ID" value="TEW69323.1"/>
    <property type="molecule type" value="Genomic_DNA"/>
</dbReference>
<dbReference type="AlphaFoldDB" id="A0A4Y8AJZ1"/>
<reference evidence="3" key="2">
    <citation type="submission" date="2019-03" db="EMBL/GenBank/DDBJ databases">
        <authorList>
            <person name="Yan Y.-Q."/>
            <person name="Du Z.-J."/>
        </authorList>
    </citation>
    <scope>NUCLEOTIDE SEQUENCE</scope>
    <source>
        <strain evidence="3">PP-F2FG21</strain>
    </source>
</reference>
<organism evidence="3 4">
    <name type="scientific">Mucilaginibacter phyllosphaerae</name>
    <dbReference type="NCBI Taxonomy" id="1812349"/>
    <lineage>
        <taxon>Bacteria</taxon>
        <taxon>Pseudomonadati</taxon>
        <taxon>Bacteroidota</taxon>
        <taxon>Sphingobacteriia</taxon>
        <taxon>Sphingobacteriales</taxon>
        <taxon>Sphingobacteriaceae</taxon>
        <taxon>Mucilaginibacter</taxon>
    </lineage>
</organism>
<dbReference type="EMBL" id="JACIEG010000001">
    <property type="protein sequence ID" value="MBB3967620.1"/>
    <property type="molecule type" value="Genomic_DNA"/>
</dbReference>
<evidence type="ECO:0000256" key="1">
    <source>
        <dbReference type="SAM" id="MobiDB-lite"/>
    </source>
</evidence>
<feature type="region of interest" description="Disordered" evidence="1">
    <location>
        <begin position="204"/>
        <end position="225"/>
    </location>
</feature>
<protein>
    <submittedName>
        <fullName evidence="3">Uncharacterized protein</fullName>
    </submittedName>
</protein>
<comment type="caution">
    <text evidence="3">The sequence shown here is derived from an EMBL/GenBank/DDBJ whole genome shotgun (WGS) entry which is preliminary data.</text>
</comment>
<evidence type="ECO:0000313" key="2">
    <source>
        <dbReference type="EMBL" id="MBB3967620.1"/>
    </source>
</evidence>
<keyword evidence="5" id="KW-1185">Reference proteome</keyword>
<name>A0A4Y8AJZ1_9SPHI</name>
<dbReference type="Proteomes" id="UP000583101">
    <property type="component" value="Unassembled WGS sequence"/>
</dbReference>
<proteinExistence type="predicted"/>
<reference evidence="3 4" key="1">
    <citation type="journal article" date="2016" name="Int. J. Syst. Evol. Microbiol.">
        <title>Proposal of Mucilaginibacter phyllosphaerae sp. nov. isolated from the phyllosphere of Galium album.</title>
        <authorList>
            <person name="Aydogan E.L."/>
            <person name="Busse H.J."/>
            <person name="Moser G."/>
            <person name="Muller C."/>
            <person name="Kampfer P."/>
            <person name="Glaeser S.P."/>
        </authorList>
    </citation>
    <scope>NUCLEOTIDE SEQUENCE [LARGE SCALE GENOMIC DNA]</scope>
    <source>
        <strain evidence="3 4">PP-F2FG21</strain>
    </source>
</reference>